<keyword evidence="3" id="KW-1185">Reference proteome</keyword>
<evidence type="ECO:0000256" key="1">
    <source>
        <dbReference type="SAM" id="Phobius"/>
    </source>
</evidence>
<proteinExistence type="predicted"/>
<reference evidence="2 3" key="1">
    <citation type="submission" date="2020-05" db="EMBL/GenBank/DDBJ databases">
        <title>Ramlibacter rhizophilus sp. nov., isolated from rhizosphere soil of national flower Mugunghwa from South Korea.</title>
        <authorList>
            <person name="Zheng-Fei Y."/>
            <person name="Huan T."/>
        </authorList>
    </citation>
    <scope>NUCLEOTIDE SEQUENCE [LARGE SCALE GENOMIC DNA]</scope>
    <source>
        <strain evidence="2 3">H242</strain>
    </source>
</reference>
<keyword evidence="1" id="KW-0812">Transmembrane</keyword>
<protein>
    <submittedName>
        <fullName evidence="2">Uncharacterized protein</fullName>
    </submittedName>
</protein>
<sequence length="443" mass="47980">MYPKEGSMNAAFKQLSDSLKTLEASVDATTTETRTAFEISGNARNVAGLDKFLIKMSIRSLYQLIDERMPEDPNSALDTYVVGLAARIALMQAHTVPQLFNGGNGLHAIPAVMNTLEGMRQWLGLALPDRSALEPNSVPYKLAKRARQMTAVLDSVDVDRDVLSRRLEEIRQAHEAAESLPLDLQQLKAATARVQTLSTEAAEAATGISDSNRSASDVLSAMGLLHERAAQLVANCEEAYSITTTKGLAAAFDQRASRLAASMWVWVVGLIIALVAAAWIGADRVAVLSRSIAEADPKWGAVLLNLLLSVVSVGAPLWFAWVATKQLNYRFRLAEDYGFKSSVAKAYQGYRREAALFEENFGARLFDIALLRLEEPPLRLLAETAHGSPWHELADHEAVKKALHTVPGFAAAILEQAKSALSTKFKSSTEPAESAGSAIPPAK</sequence>
<keyword evidence="1" id="KW-0472">Membrane</keyword>
<reference evidence="2 3" key="2">
    <citation type="submission" date="2020-05" db="EMBL/GenBank/DDBJ databases">
        <authorList>
            <person name="Khan S.A."/>
            <person name="Jeon C.O."/>
            <person name="Chun B.H."/>
        </authorList>
    </citation>
    <scope>NUCLEOTIDE SEQUENCE [LARGE SCALE GENOMIC DNA]</scope>
    <source>
        <strain evidence="2 3">H242</strain>
    </source>
</reference>
<feature type="transmembrane region" description="Helical" evidence="1">
    <location>
        <begin position="263"/>
        <end position="282"/>
    </location>
</feature>
<accession>A0ABX6P5J3</accession>
<name>A0ABX6P5J3_9BURK</name>
<keyword evidence="1" id="KW-1133">Transmembrane helix</keyword>
<evidence type="ECO:0000313" key="3">
    <source>
        <dbReference type="Proteomes" id="UP000500826"/>
    </source>
</evidence>
<feature type="transmembrane region" description="Helical" evidence="1">
    <location>
        <begin position="302"/>
        <end position="323"/>
    </location>
</feature>
<dbReference type="EMBL" id="CP053418">
    <property type="protein sequence ID" value="QJW84967.1"/>
    <property type="molecule type" value="Genomic_DNA"/>
</dbReference>
<organism evidence="2 3">
    <name type="scientific">Ramlibacter terrae</name>
    <dbReference type="NCBI Taxonomy" id="2732511"/>
    <lineage>
        <taxon>Bacteria</taxon>
        <taxon>Pseudomonadati</taxon>
        <taxon>Pseudomonadota</taxon>
        <taxon>Betaproteobacteria</taxon>
        <taxon>Burkholderiales</taxon>
        <taxon>Comamonadaceae</taxon>
        <taxon>Ramlibacter</taxon>
    </lineage>
</organism>
<dbReference type="Proteomes" id="UP000500826">
    <property type="component" value="Chromosome"/>
</dbReference>
<evidence type="ECO:0000313" key="2">
    <source>
        <dbReference type="EMBL" id="QJW84967.1"/>
    </source>
</evidence>
<gene>
    <name evidence="2" type="ORF">HK414_19630</name>
</gene>